<evidence type="ECO:0000313" key="4">
    <source>
        <dbReference type="Proteomes" id="UP001203136"/>
    </source>
</evidence>
<dbReference type="AlphaFoldDB" id="A0AAW6AR17"/>
<protein>
    <submittedName>
        <fullName evidence="2">Pyridoxamine 5'-phosphate oxidase family protein</fullName>
    </submittedName>
</protein>
<dbReference type="Pfam" id="PF22696">
    <property type="entry name" value="Putative_PNPOx_2"/>
    <property type="match status" value="1"/>
</dbReference>
<dbReference type="RefSeq" id="WP_003503228.1">
    <property type="nucleotide sequence ID" value="NZ_BAABZD010000006.1"/>
</dbReference>
<dbReference type="EMBL" id="JAQLGM010000011">
    <property type="protein sequence ID" value="MDB1999867.1"/>
    <property type="molecule type" value="Genomic_DNA"/>
</dbReference>
<comment type="caution">
    <text evidence="2">The sequence shown here is derived from an EMBL/GenBank/DDBJ whole genome shotgun (WGS) entry which is preliminary data.</text>
</comment>
<accession>A0AAW6AR17</accession>
<dbReference type="Gene3D" id="2.30.110.10">
    <property type="entry name" value="Electron Transport, Fmn-binding Protein, Chain A"/>
    <property type="match status" value="1"/>
</dbReference>
<feature type="domain" description="Pyridoxamine 5'-phosphate oxidase-like" evidence="1">
    <location>
        <begin position="12"/>
        <end position="132"/>
    </location>
</feature>
<dbReference type="Proteomes" id="UP001300871">
    <property type="component" value="Unassembled WGS sequence"/>
</dbReference>
<dbReference type="InterPro" id="IPR012349">
    <property type="entry name" value="Split_barrel_FMN-bd"/>
</dbReference>
<dbReference type="SUPFAM" id="SSF50475">
    <property type="entry name" value="FMN-binding split barrel"/>
    <property type="match status" value="1"/>
</dbReference>
<dbReference type="GeneID" id="57968667"/>
<dbReference type="InterPro" id="IPR055196">
    <property type="entry name" value="Putative_PNPOx_2"/>
</dbReference>
<dbReference type="Proteomes" id="UP001203136">
    <property type="component" value="Unassembled WGS sequence"/>
</dbReference>
<sequence>MRTRDEFFRIMEQQTEIALATSADNVPNVRIVNFYFDPQSKILYFSTFKGNNKVKEMKINSSVAFTTIPHTGNEHIKAKGIAQKSERTIFDLADFFIKKVPDYKDTIEHVGKSLVLYEIKFDSATVTLDLNNIKKVKI</sequence>
<evidence type="ECO:0000313" key="3">
    <source>
        <dbReference type="EMBL" id="MDB1999867.1"/>
    </source>
</evidence>
<reference evidence="2" key="1">
    <citation type="journal article" date="2022" name="Cell Host Microbe">
        <title>Colonization of the live biotherapeutic product VE303 and modulation of the microbiota and metabolites in healthy volunteers.</title>
        <authorList>
            <person name="Dsouza M."/>
            <person name="Menon R."/>
            <person name="Crossette E."/>
            <person name="Bhattarai S.K."/>
            <person name="Schneider J."/>
            <person name="Kim Y.G."/>
            <person name="Reddy S."/>
            <person name="Caballero S."/>
            <person name="Felix C."/>
            <person name="Cornacchione L."/>
            <person name="Hendrickson J."/>
            <person name="Watson A.R."/>
            <person name="Minot S.S."/>
            <person name="Greenfield N."/>
            <person name="Schopf L."/>
            <person name="Szabady R."/>
            <person name="Patarroyo J."/>
            <person name="Smith W."/>
            <person name="Harrison P."/>
            <person name="Kuijper E.J."/>
            <person name="Kelly C.P."/>
            <person name="Olle B."/>
            <person name="Bobilev D."/>
            <person name="Silber J.L."/>
            <person name="Bucci V."/>
            <person name="Roberts B."/>
            <person name="Faith J."/>
            <person name="Norman J.M."/>
        </authorList>
    </citation>
    <scope>NUCLEOTIDE SEQUENCE</scope>
    <source>
        <strain evidence="2">VE303-04</strain>
    </source>
</reference>
<proteinExistence type="predicted"/>
<reference evidence="3" key="2">
    <citation type="submission" date="2023-01" db="EMBL/GenBank/DDBJ databases">
        <title>Human gut microbiome strain richness.</title>
        <authorList>
            <person name="Chen-Liaw A."/>
        </authorList>
    </citation>
    <scope>NUCLEOTIDE SEQUENCE</scope>
    <source>
        <strain evidence="3">B1_m1001713B170214d0_201011</strain>
    </source>
</reference>
<gene>
    <name evidence="2" type="ORF">K5I21_21065</name>
    <name evidence="3" type="ORF">PM006_06600</name>
</gene>
<evidence type="ECO:0000259" key="1">
    <source>
        <dbReference type="Pfam" id="PF22696"/>
    </source>
</evidence>
<evidence type="ECO:0000313" key="2">
    <source>
        <dbReference type="EMBL" id="MCK0088314.1"/>
    </source>
</evidence>
<organism evidence="2 4">
    <name type="scientific">Clostridium symbiosum</name>
    <name type="common">Bacteroides symbiosus</name>
    <dbReference type="NCBI Taxonomy" id="1512"/>
    <lineage>
        <taxon>Bacteria</taxon>
        <taxon>Bacillati</taxon>
        <taxon>Bacillota</taxon>
        <taxon>Clostridia</taxon>
        <taxon>Lachnospirales</taxon>
        <taxon>Lachnospiraceae</taxon>
        <taxon>Otoolea</taxon>
    </lineage>
</organism>
<name>A0AAW6AR17_CLOSY</name>
<dbReference type="EMBL" id="JAINVB010000001">
    <property type="protein sequence ID" value="MCK0088314.1"/>
    <property type="molecule type" value="Genomic_DNA"/>
</dbReference>